<dbReference type="EMBL" id="JABUKG010000007">
    <property type="protein sequence ID" value="MBY6320788.1"/>
    <property type="molecule type" value="Genomic_DNA"/>
</dbReference>
<dbReference type="NCBIfam" id="NF038146">
    <property type="entry name" value="LxmA_leader"/>
    <property type="match status" value="1"/>
</dbReference>
<accession>A0ABS7NRZ5</accession>
<evidence type="ECO:0000313" key="1">
    <source>
        <dbReference type="EMBL" id="MBY6320788.1"/>
    </source>
</evidence>
<proteinExistence type="predicted"/>
<evidence type="ECO:0000313" key="2">
    <source>
        <dbReference type="Proteomes" id="UP001520140"/>
    </source>
</evidence>
<reference evidence="1 2" key="1">
    <citation type="submission" date="2020-06" db="EMBL/GenBank/DDBJ databases">
        <title>Taxonomy, biology and ecology of Rhodococcus bacteria occurring in California pistachio and other woody hosts as revealed by genome sequence analyses.</title>
        <authorList>
            <person name="Gai Y."/>
            <person name="Riely B."/>
        </authorList>
    </citation>
    <scope>NUCLEOTIDE SEQUENCE [LARGE SCALE GENOMIC DNA]</scope>
    <source>
        <strain evidence="1 2">BP-284</strain>
    </source>
</reference>
<dbReference type="Proteomes" id="UP001520140">
    <property type="component" value="Unassembled WGS sequence"/>
</dbReference>
<protein>
    <submittedName>
        <fullName evidence="1">Uncharacterized protein</fullName>
    </submittedName>
</protein>
<keyword evidence="2" id="KW-1185">Reference proteome</keyword>
<organism evidence="1 2">
    <name type="scientific">Rhodococcoides kroppenstedtii</name>
    <dbReference type="NCBI Taxonomy" id="293050"/>
    <lineage>
        <taxon>Bacteria</taxon>
        <taxon>Bacillati</taxon>
        <taxon>Actinomycetota</taxon>
        <taxon>Actinomycetes</taxon>
        <taxon>Mycobacteriales</taxon>
        <taxon>Nocardiaceae</taxon>
        <taxon>Rhodococcoides</taxon>
    </lineage>
</organism>
<comment type="caution">
    <text evidence="1">The sequence shown here is derived from an EMBL/GenBank/DDBJ whole genome shotgun (WGS) entry which is preliminary data.</text>
</comment>
<dbReference type="InterPro" id="IPR049906">
    <property type="entry name" value="LxmA-like_leader"/>
</dbReference>
<name>A0ABS7NRZ5_9NOCA</name>
<sequence>MSENTTHDILTGFDAYAAPEEITETTAADTPATTVPCSALASYTTAKLSC</sequence>
<dbReference type="RefSeq" id="WP_157889466.1">
    <property type="nucleotide sequence ID" value="NZ_JABUKE010000007.1"/>
</dbReference>
<gene>
    <name evidence="1" type="ORF">HQ605_08150</name>
</gene>